<sequence length="708" mass="79310">MSKKTRALGPRSALTSFLKEHGISNSMINSTMRRNRLLQQQTRNDQDQDQPETPSTEIDNNRNVFLNYLPESGSETETNPENIQDQTENTEIAQEQAESLENTNENQTAGVVTRSNKRSKATKKVLVTKKKKNYESDYESDDFVQEQNNSQENGLGSGSARKGGHIEFCEICMSRFIVRTTIKSKDRILCPKCTKSVDNAKNKSADSASKTNASKPKKQTTRTRRPTKRKITRTEDGLLETDTTVPSLQDLCIRAVGRNIDKVESFGEISLENSAFSGFFESLGNQIKSFKISVAHFGLEAVKSLTKNCHNLEELALDQCHSFDEDCLKVLAGIDPLSYSDTLFPYLENESLENIEQNGDTEDIMKKPVLRLRSVETTCHFKNLNSLSITEPQKKLECYSMILLLKSLGKNLVELKFSGCDTLDDDFLIEGIKRYCRFIEYLDLSETSITSKGLCHLFGFENQSNIDSGSELPTSSKNNLVSNLNDFEKNKKDSFSKGLVSLNIGKIGELDDLAMVYIIRHSSYTLKTLDIHSADTHLTEKGILSIAGIVPELDQQVLSNDIDKLYKIEEDTASDDISTESKDILELKGDSVDSSGDVEMKENPVVGKDERDQLLEKKSKEYVLSVDSKIRESKRQKIIDNVINIHPCKVLETLIMSFVRVVDDDILDTIVKACPSLSTIYVNGNSKVTPFAPEKPGLKIIGRESDSL</sequence>
<dbReference type="EMBL" id="MBFU01000391">
    <property type="protein sequence ID" value="PVZ99739.1"/>
    <property type="molecule type" value="Genomic_DNA"/>
</dbReference>
<comment type="caution">
    <text evidence="2">The sequence shown here is derived from an EMBL/GenBank/DDBJ whole genome shotgun (WGS) entry which is preliminary data.</text>
</comment>
<evidence type="ECO:0008006" key="4">
    <source>
        <dbReference type="Google" id="ProtNLM"/>
    </source>
</evidence>
<feature type="compositionally biased region" description="Polar residues" evidence="1">
    <location>
        <begin position="51"/>
        <end position="63"/>
    </location>
</feature>
<dbReference type="AlphaFoldDB" id="A0A2U1J3U8"/>
<evidence type="ECO:0000256" key="1">
    <source>
        <dbReference type="SAM" id="MobiDB-lite"/>
    </source>
</evidence>
<feature type="compositionally biased region" description="Basic residues" evidence="1">
    <location>
        <begin position="215"/>
        <end position="231"/>
    </location>
</feature>
<feature type="compositionally biased region" description="Polar residues" evidence="1">
    <location>
        <begin position="205"/>
        <end position="214"/>
    </location>
</feature>
<dbReference type="InterPro" id="IPR032675">
    <property type="entry name" value="LRR_dom_sf"/>
</dbReference>
<dbReference type="Gene3D" id="3.80.10.10">
    <property type="entry name" value="Ribonuclease Inhibitor"/>
    <property type="match status" value="1"/>
</dbReference>
<dbReference type="Proteomes" id="UP000245591">
    <property type="component" value="Unassembled WGS sequence"/>
</dbReference>
<accession>A0A2U1J3U8</accession>
<dbReference type="GO" id="GO:0031146">
    <property type="term" value="P:SCF-dependent proteasomal ubiquitin-dependent protein catabolic process"/>
    <property type="evidence" value="ECO:0007669"/>
    <property type="project" value="TreeGrafter"/>
</dbReference>
<dbReference type="GO" id="GO:0019005">
    <property type="term" value="C:SCF ubiquitin ligase complex"/>
    <property type="evidence" value="ECO:0007669"/>
    <property type="project" value="TreeGrafter"/>
</dbReference>
<organism evidence="2 3">
    <name type="scientific">Smittium angustum</name>
    <dbReference type="NCBI Taxonomy" id="133377"/>
    <lineage>
        <taxon>Eukaryota</taxon>
        <taxon>Fungi</taxon>
        <taxon>Fungi incertae sedis</taxon>
        <taxon>Zoopagomycota</taxon>
        <taxon>Kickxellomycotina</taxon>
        <taxon>Harpellomycetes</taxon>
        <taxon>Harpellales</taxon>
        <taxon>Legeriomycetaceae</taxon>
        <taxon>Smittium</taxon>
    </lineage>
</organism>
<dbReference type="PANTHER" id="PTHR13318">
    <property type="entry name" value="PARTNER OF PAIRED, ISOFORM B-RELATED"/>
    <property type="match status" value="1"/>
</dbReference>
<protein>
    <recommendedName>
        <fullName evidence="4">DNA repair protein RAD7</fullName>
    </recommendedName>
</protein>
<dbReference type="SUPFAM" id="SSF52047">
    <property type="entry name" value="RNI-like"/>
    <property type="match status" value="1"/>
</dbReference>
<proteinExistence type="predicted"/>
<name>A0A2U1J3U8_SMIAN</name>
<evidence type="ECO:0000313" key="3">
    <source>
        <dbReference type="Proteomes" id="UP000245591"/>
    </source>
</evidence>
<gene>
    <name evidence="2" type="ORF">BB558_004223</name>
</gene>
<feature type="compositionally biased region" description="Basic residues" evidence="1">
    <location>
        <begin position="115"/>
        <end position="132"/>
    </location>
</feature>
<evidence type="ECO:0000313" key="2">
    <source>
        <dbReference type="EMBL" id="PVZ99739.1"/>
    </source>
</evidence>
<keyword evidence="3" id="KW-1185">Reference proteome</keyword>
<feature type="region of interest" description="Disordered" evidence="1">
    <location>
        <begin position="96"/>
        <end position="160"/>
    </location>
</feature>
<reference evidence="2 3" key="1">
    <citation type="journal article" date="2018" name="MBio">
        <title>Comparative Genomics Reveals the Core Gene Toolbox for the Fungus-Insect Symbiosis.</title>
        <authorList>
            <person name="Wang Y."/>
            <person name="Stata M."/>
            <person name="Wang W."/>
            <person name="Stajich J.E."/>
            <person name="White M.M."/>
            <person name="Moncalvo J.M."/>
        </authorList>
    </citation>
    <scope>NUCLEOTIDE SEQUENCE [LARGE SCALE GENOMIC DNA]</scope>
    <source>
        <strain evidence="2 3">AUS-126-30</strain>
    </source>
</reference>
<feature type="compositionally biased region" description="Polar residues" evidence="1">
    <location>
        <begin position="145"/>
        <end position="154"/>
    </location>
</feature>
<feature type="compositionally biased region" description="Polar residues" evidence="1">
    <location>
        <begin position="96"/>
        <end position="114"/>
    </location>
</feature>
<feature type="region of interest" description="Disordered" evidence="1">
    <location>
        <begin position="197"/>
        <end position="235"/>
    </location>
</feature>
<feature type="region of interest" description="Disordered" evidence="1">
    <location>
        <begin position="40"/>
        <end position="63"/>
    </location>
</feature>